<keyword evidence="4" id="KW-1185">Reference proteome</keyword>
<organism evidence="3 4">
    <name type="scientific">Geodia barretti</name>
    <name type="common">Barrett's horny sponge</name>
    <dbReference type="NCBI Taxonomy" id="519541"/>
    <lineage>
        <taxon>Eukaryota</taxon>
        <taxon>Metazoa</taxon>
        <taxon>Porifera</taxon>
        <taxon>Demospongiae</taxon>
        <taxon>Heteroscleromorpha</taxon>
        <taxon>Tetractinellida</taxon>
        <taxon>Astrophorina</taxon>
        <taxon>Geodiidae</taxon>
        <taxon>Geodia</taxon>
    </lineage>
</organism>
<evidence type="ECO:0000256" key="1">
    <source>
        <dbReference type="SAM" id="MobiDB-lite"/>
    </source>
</evidence>
<keyword evidence="2" id="KW-0472">Membrane</keyword>
<evidence type="ECO:0000256" key="2">
    <source>
        <dbReference type="SAM" id="Phobius"/>
    </source>
</evidence>
<dbReference type="Proteomes" id="UP001174909">
    <property type="component" value="Unassembled WGS sequence"/>
</dbReference>
<protein>
    <submittedName>
        <fullName evidence="3">Uncharacterized protein</fullName>
    </submittedName>
</protein>
<reference evidence="3" key="1">
    <citation type="submission" date="2023-03" db="EMBL/GenBank/DDBJ databases">
        <authorList>
            <person name="Steffen K."/>
            <person name="Cardenas P."/>
        </authorList>
    </citation>
    <scope>NUCLEOTIDE SEQUENCE</scope>
</reference>
<sequence length="95" mass="10954">MKCILRVRSLVFLALLYLILVLLLYYYLWQDRALSKLLETPAGFEGTFTNDLDYDYPVEDPDVAEDDPGGVEFNFRRNPAPQGVKIFNGPQKRPL</sequence>
<evidence type="ECO:0000313" key="4">
    <source>
        <dbReference type="Proteomes" id="UP001174909"/>
    </source>
</evidence>
<dbReference type="EMBL" id="CASHTH010004214">
    <property type="protein sequence ID" value="CAI8054873.1"/>
    <property type="molecule type" value="Genomic_DNA"/>
</dbReference>
<gene>
    <name evidence="3" type="ORF">GBAR_LOCUS29936</name>
</gene>
<keyword evidence="2" id="KW-1133">Transmembrane helix</keyword>
<keyword evidence="2" id="KW-0812">Transmembrane</keyword>
<feature type="region of interest" description="Disordered" evidence="1">
    <location>
        <begin position="74"/>
        <end position="95"/>
    </location>
</feature>
<evidence type="ECO:0000313" key="3">
    <source>
        <dbReference type="EMBL" id="CAI8054873.1"/>
    </source>
</evidence>
<accession>A0AA35TVX5</accession>
<feature type="transmembrane region" description="Helical" evidence="2">
    <location>
        <begin position="7"/>
        <end position="28"/>
    </location>
</feature>
<dbReference type="AlphaFoldDB" id="A0AA35TVX5"/>
<comment type="caution">
    <text evidence="3">The sequence shown here is derived from an EMBL/GenBank/DDBJ whole genome shotgun (WGS) entry which is preliminary data.</text>
</comment>
<proteinExistence type="predicted"/>
<name>A0AA35TVX5_GEOBA</name>